<gene>
    <name evidence="7" type="ORF">ACFP3V_10965</name>
</gene>
<keyword evidence="8" id="KW-1185">Reference proteome</keyword>
<dbReference type="Gene3D" id="3.40.50.1980">
    <property type="entry name" value="Nitrogenase molybdenum iron protein domain"/>
    <property type="match status" value="2"/>
</dbReference>
<dbReference type="PROSITE" id="PS51318">
    <property type="entry name" value="TAT"/>
    <property type="match status" value="1"/>
</dbReference>
<evidence type="ECO:0000256" key="5">
    <source>
        <dbReference type="SAM" id="SignalP"/>
    </source>
</evidence>
<comment type="subcellular location">
    <subcellularLocation>
        <location evidence="1">Cell envelope</location>
    </subcellularLocation>
</comment>
<comment type="similarity">
    <text evidence="2">Belongs to the bacterial solute-binding protein 8 family.</text>
</comment>
<organism evidence="7 8">
    <name type="scientific">Streptacidiphilus monticola</name>
    <dbReference type="NCBI Taxonomy" id="2161674"/>
    <lineage>
        <taxon>Bacteria</taxon>
        <taxon>Bacillati</taxon>
        <taxon>Actinomycetota</taxon>
        <taxon>Actinomycetes</taxon>
        <taxon>Kitasatosporales</taxon>
        <taxon>Streptomycetaceae</taxon>
        <taxon>Streptacidiphilus</taxon>
    </lineage>
</organism>
<dbReference type="PANTHER" id="PTHR30532">
    <property type="entry name" value="IRON III DICITRATE-BINDING PERIPLASMIC PROTEIN"/>
    <property type="match status" value="1"/>
</dbReference>
<dbReference type="EMBL" id="JBHSQJ010000040">
    <property type="protein sequence ID" value="MFC5907740.1"/>
    <property type="molecule type" value="Genomic_DNA"/>
</dbReference>
<reference evidence="8" key="1">
    <citation type="journal article" date="2019" name="Int. J. Syst. Evol. Microbiol.">
        <title>The Global Catalogue of Microorganisms (GCM) 10K type strain sequencing project: providing services to taxonomists for standard genome sequencing and annotation.</title>
        <authorList>
            <consortium name="The Broad Institute Genomics Platform"/>
            <consortium name="The Broad Institute Genome Sequencing Center for Infectious Disease"/>
            <person name="Wu L."/>
            <person name="Ma J."/>
        </authorList>
    </citation>
    <scope>NUCLEOTIDE SEQUENCE [LARGE SCALE GENOMIC DNA]</scope>
    <source>
        <strain evidence="8">JCM 4816</strain>
    </source>
</reference>
<feature type="signal peptide" evidence="5">
    <location>
        <begin position="1"/>
        <end position="28"/>
    </location>
</feature>
<evidence type="ECO:0000313" key="7">
    <source>
        <dbReference type="EMBL" id="MFC5907740.1"/>
    </source>
</evidence>
<dbReference type="Proteomes" id="UP001596174">
    <property type="component" value="Unassembled WGS sequence"/>
</dbReference>
<feature type="domain" description="Fe/B12 periplasmic-binding" evidence="6">
    <location>
        <begin position="70"/>
        <end position="353"/>
    </location>
</feature>
<dbReference type="PANTHER" id="PTHR30532:SF24">
    <property type="entry name" value="FERRIC ENTEROBACTIN-BINDING PERIPLASMIC PROTEIN FEPB"/>
    <property type="match status" value="1"/>
</dbReference>
<evidence type="ECO:0000313" key="8">
    <source>
        <dbReference type="Proteomes" id="UP001596174"/>
    </source>
</evidence>
<accession>A0ABW1FYZ7</accession>
<protein>
    <submittedName>
        <fullName evidence="7">ABC transporter substrate-binding protein</fullName>
    </submittedName>
</protein>
<evidence type="ECO:0000256" key="4">
    <source>
        <dbReference type="ARBA" id="ARBA00022729"/>
    </source>
</evidence>
<keyword evidence="3" id="KW-0813">Transport</keyword>
<dbReference type="RefSeq" id="WP_380582471.1">
    <property type="nucleotide sequence ID" value="NZ_JBHSQJ010000040.1"/>
</dbReference>
<name>A0ABW1FYZ7_9ACTN</name>
<dbReference type="Pfam" id="PF01497">
    <property type="entry name" value="Peripla_BP_2"/>
    <property type="match status" value="1"/>
</dbReference>
<dbReference type="PROSITE" id="PS50983">
    <property type="entry name" value="FE_B12_PBP"/>
    <property type="match status" value="1"/>
</dbReference>
<comment type="caution">
    <text evidence="7">The sequence shown here is derived from an EMBL/GenBank/DDBJ whole genome shotgun (WGS) entry which is preliminary data.</text>
</comment>
<proteinExistence type="inferred from homology"/>
<feature type="chain" id="PRO_5046792744" evidence="5">
    <location>
        <begin position="29"/>
        <end position="353"/>
    </location>
</feature>
<dbReference type="InterPro" id="IPR051313">
    <property type="entry name" value="Bact_iron-sidero_bind"/>
</dbReference>
<dbReference type="SUPFAM" id="SSF53807">
    <property type="entry name" value="Helical backbone' metal receptor"/>
    <property type="match status" value="1"/>
</dbReference>
<dbReference type="InterPro" id="IPR006311">
    <property type="entry name" value="TAT_signal"/>
</dbReference>
<evidence type="ECO:0000256" key="3">
    <source>
        <dbReference type="ARBA" id="ARBA00022448"/>
    </source>
</evidence>
<dbReference type="InterPro" id="IPR002491">
    <property type="entry name" value="ABC_transptr_periplasmic_BD"/>
</dbReference>
<dbReference type="PROSITE" id="PS51257">
    <property type="entry name" value="PROKAR_LIPOPROTEIN"/>
    <property type="match status" value="1"/>
</dbReference>
<evidence type="ECO:0000259" key="6">
    <source>
        <dbReference type="PROSITE" id="PS50983"/>
    </source>
</evidence>
<sequence>MSRITNSPLSRRGLLAAGGAAGLGALLAACGSSGSSKSSADAAAASASAAGPWTFTDDRRKTVRLDRPPTRVVAYTGTAAALHDFGVNDRIVGVFGPTRLANGKADPMAGDLDIAEVTVLGNAWGEFSVEKYAALRPELLVTNMWQPGALWFVPDESRAKIEALAPTVGITCADVQLPVAIGRYEELARLLGADLGATAVAAAKARFQKAAETIRQAAAAARSRGRDGIKVLAASAAADMFYVSDPKVYPDLSYYRSLGVRLVTPDKVEGGFFESLSWENADKYDADVILLDSRSSALQPKDLTSRPTWQKLSAVRAGQVVPWLSEVRLSYAGCAPLLEQLAAALGSAKKVAA</sequence>
<evidence type="ECO:0000256" key="1">
    <source>
        <dbReference type="ARBA" id="ARBA00004196"/>
    </source>
</evidence>
<evidence type="ECO:0000256" key="2">
    <source>
        <dbReference type="ARBA" id="ARBA00008814"/>
    </source>
</evidence>
<keyword evidence="4 5" id="KW-0732">Signal</keyword>